<accession>A0A914A6V9</accession>
<evidence type="ECO:0000256" key="1">
    <source>
        <dbReference type="ARBA" id="ARBA00022553"/>
    </source>
</evidence>
<evidence type="ECO:0000256" key="2">
    <source>
        <dbReference type="ARBA" id="ARBA00022723"/>
    </source>
</evidence>
<dbReference type="GeneID" id="119730590"/>
<keyword evidence="6" id="KW-0175">Coiled coil</keyword>
<dbReference type="Pfam" id="PF00643">
    <property type="entry name" value="zf-B_box"/>
    <property type="match status" value="1"/>
</dbReference>
<dbReference type="Gene3D" id="4.10.830.40">
    <property type="match status" value="1"/>
</dbReference>
<dbReference type="Gene3D" id="2.120.10.30">
    <property type="entry name" value="TolB, C-terminal domain"/>
    <property type="match status" value="2"/>
</dbReference>
<dbReference type="InterPro" id="IPR013083">
    <property type="entry name" value="Znf_RING/FYVE/PHD"/>
</dbReference>
<evidence type="ECO:0000256" key="6">
    <source>
        <dbReference type="SAM" id="Coils"/>
    </source>
</evidence>
<feature type="domain" description="RING-type" evidence="7">
    <location>
        <begin position="24"/>
        <end position="68"/>
    </location>
</feature>
<dbReference type="CDD" id="cd19756">
    <property type="entry name" value="Bbox2"/>
    <property type="match status" value="1"/>
</dbReference>
<feature type="domain" description="B box-type" evidence="8">
    <location>
        <begin position="167"/>
        <end position="208"/>
    </location>
</feature>
<organism evidence="9 10">
    <name type="scientific">Patiria miniata</name>
    <name type="common">Bat star</name>
    <name type="synonym">Asterina miniata</name>
    <dbReference type="NCBI Taxonomy" id="46514"/>
    <lineage>
        <taxon>Eukaryota</taxon>
        <taxon>Metazoa</taxon>
        <taxon>Echinodermata</taxon>
        <taxon>Eleutherozoa</taxon>
        <taxon>Asterozoa</taxon>
        <taxon>Asteroidea</taxon>
        <taxon>Valvatacea</taxon>
        <taxon>Valvatida</taxon>
        <taxon>Asterinidae</taxon>
        <taxon>Patiria</taxon>
    </lineage>
</organism>
<dbReference type="AlphaFoldDB" id="A0A914A6V9"/>
<dbReference type="PROSITE" id="PS50119">
    <property type="entry name" value="ZF_BBOX"/>
    <property type="match status" value="2"/>
</dbReference>
<sequence length="665" mass="75169">MASRQPDVTVQSVLGKISRDHLECPICSDRFTEPKVLDCLHSFCQKCLEKVRQSQRSQDAKLVCPLCRRDTILKGDVSDLPSDFKLSALVDEVNVYEKLLEGQRSEIKCQACDEENQAVSRCMDCDHFLCKQCQAAHKRLSLMKTHQIYTLAQLQSGEVTYKSKIREYTPKCGKHSDQNLTIYCNTCEKLVCTTCAILDHERHSRVDLPEAVDKCKRDVARMSVKAEQNKAKLKTNISEVDDNYRKLNAMHADTTKKISSKADKEVARIMEEISRIREKEQKLKEEADTVLKDRTKTLETARATNDSRLTQTEKKLDEVNQFMVQASCYEILDFKPKLLFNLKELTEEQPEKELDSLSSIMDFDEAEGIGRLLGRLVLDDTQTLNLEGSQRAVRWELKRQMKTFGQTKKTFGNVDGIAAFSNNDIVALDRGHNMVITFLTNDDLQSDVISQELQIAGLNHPSHVSVNKDDEIIILDDPKVMTFKKDSPPCLHQFLPGSYREMDSTPTGLAVDDGDMIAVGYEEEEEISLHKRDGSLIRRIPAPKIGSNLIIYKQQLVYTCKNKKQLSSVDSSGNRVFSVDIPSHENKQGKWYANGLCCDKDGNIYVAVHGWPFMHEQGEVQRFSHDGQYIDCVIKECGHPDGISCTPAGGLVLASGSCILVYHQV</sequence>
<dbReference type="SMART" id="SM00336">
    <property type="entry name" value="BBOX"/>
    <property type="match status" value="2"/>
</dbReference>
<keyword evidence="3 5" id="KW-0863">Zinc-finger</keyword>
<evidence type="ECO:0000256" key="4">
    <source>
        <dbReference type="ARBA" id="ARBA00022833"/>
    </source>
</evidence>
<dbReference type="RefSeq" id="XP_038059500.1">
    <property type="nucleotide sequence ID" value="XM_038203572.1"/>
</dbReference>
<dbReference type="SMART" id="SM00184">
    <property type="entry name" value="RING"/>
    <property type="match status" value="2"/>
</dbReference>
<evidence type="ECO:0000313" key="10">
    <source>
        <dbReference type="Proteomes" id="UP000887568"/>
    </source>
</evidence>
<dbReference type="PANTHER" id="PTHR25462">
    <property type="entry name" value="BONUS, ISOFORM C-RELATED"/>
    <property type="match status" value="1"/>
</dbReference>
<dbReference type="EnsemblMetazoa" id="XM_038203572.1">
    <property type="protein sequence ID" value="XP_038059500.1"/>
    <property type="gene ID" value="LOC119730590"/>
</dbReference>
<keyword evidence="2" id="KW-0479">Metal-binding</keyword>
<protein>
    <submittedName>
        <fullName evidence="9">Uncharacterized protein</fullName>
    </submittedName>
</protein>
<dbReference type="InterPro" id="IPR027370">
    <property type="entry name" value="Znf-RING_euk"/>
</dbReference>
<keyword evidence="10" id="KW-1185">Reference proteome</keyword>
<dbReference type="Proteomes" id="UP000887568">
    <property type="component" value="Unplaced"/>
</dbReference>
<dbReference type="SUPFAM" id="SSF57850">
    <property type="entry name" value="RING/U-box"/>
    <property type="match status" value="1"/>
</dbReference>
<dbReference type="InterPro" id="IPR011042">
    <property type="entry name" value="6-blade_b-propeller_TolB-like"/>
</dbReference>
<evidence type="ECO:0000259" key="7">
    <source>
        <dbReference type="PROSITE" id="PS50089"/>
    </source>
</evidence>
<dbReference type="Gene3D" id="3.30.160.60">
    <property type="entry name" value="Classic Zinc Finger"/>
    <property type="match status" value="1"/>
</dbReference>
<evidence type="ECO:0000259" key="8">
    <source>
        <dbReference type="PROSITE" id="PS50119"/>
    </source>
</evidence>
<dbReference type="InterPro" id="IPR017907">
    <property type="entry name" value="Znf_RING_CS"/>
</dbReference>
<reference evidence="9" key="1">
    <citation type="submission" date="2022-11" db="UniProtKB">
        <authorList>
            <consortium name="EnsemblMetazoa"/>
        </authorList>
    </citation>
    <scope>IDENTIFICATION</scope>
</reference>
<dbReference type="GO" id="GO:0008270">
    <property type="term" value="F:zinc ion binding"/>
    <property type="evidence" value="ECO:0007669"/>
    <property type="project" value="UniProtKB-KW"/>
</dbReference>
<dbReference type="Gene3D" id="3.30.40.10">
    <property type="entry name" value="Zinc/RING finger domain, C3HC4 (zinc finger)"/>
    <property type="match status" value="1"/>
</dbReference>
<dbReference type="SUPFAM" id="SSF57845">
    <property type="entry name" value="B-box zinc-binding domain"/>
    <property type="match status" value="1"/>
</dbReference>
<keyword evidence="1" id="KW-0597">Phosphoprotein</keyword>
<evidence type="ECO:0000256" key="5">
    <source>
        <dbReference type="PROSITE-ProRule" id="PRU00024"/>
    </source>
</evidence>
<feature type="domain" description="B box-type" evidence="8">
    <location>
        <begin position="104"/>
        <end position="151"/>
    </location>
</feature>
<dbReference type="PROSITE" id="PS50089">
    <property type="entry name" value="ZF_RING_2"/>
    <property type="match status" value="1"/>
</dbReference>
<evidence type="ECO:0000256" key="3">
    <source>
        <dbReference type="ARBA" id="ARBA00022771"/>
    </source>
</evidence>
<dbReference type="InterPro" id="IPR000315">
    <property type="entry name" value="Znf_B-box"/>
</dbReference>
<dbReference type="InterPro" id="IPR047153">
    <property type="entry name" value="TRIM45/56/19-like"/>
</dbReference>
<dbReference type="PANTHER" id="PTHR25462:SF296">
    <property type="entry name" value="MEIOTIC P26, ISOFORM F"/>
    <property type="match status" value="1"/>
</dbReference>
<feature type="coiled-coil region" evidence="6">
    <location>
        <begin position="223"/>
        <end position="293"/>
    </location>
</feature>
<dbReference type="OrthoDB" id="6135363at2759"/>
<dbReference type="PROSITE" id="PS00518">
    <property type="entry name" value="ZF_RING_1"/>
    <property type="match status" value="1"/>
</dbReference>
<dbReference type="InterPro" id="IPR001841">
    <property type="entry name" value="Znf_RING"/>
</dbReference>
<evidence type="ECO:0000313" key="9">
    <source>
        <dbReference type="EnsemblMetazoa" id="XP_038059500.1"/>
    </source>
</evidence>
<name>A0A914A6V9_PATMI</name>
<keyword evidence="4" id="KW-0862">Zinc</keyword>
<proteinExistence type="predicted"/>
<dbReference type="SUPFAM" id="SSF101898">
    <property type="entry name" value="NHL repeat"/>
    <property type="match status" value="1"/>
</dbReference>
<dbReference type="Pfam" id="PF13445">
    <property type="entry name" value="zf-RING_UBOX"/>
    <property type="match status" value="1"/>
</dbReference>